<organism evidence="1">
    <name type="scientific">Woronichinia naegeliana WA131</name>
    <dbReference type="NCBI Taxonomy" id="2824559"/>
    <lineage>
        <taxon>Bacteria</taxon>
        <taxon>Bacillati</taxon>
        <taxon>Cyanobacteriota</taxon>
        <taxon>Cyanophyceae</taxon>
        <taxon>Synechococcales</taxon>
        <taxon>Coelosphaeriaceae</taxon>
        <taxon>Woronichinia</taxon>
    </lineage>
</organism>
<dbReference type="AlphaFoldDB" id="A0A977KYB9"/>
<sequence>MSESSINLSSEERTESELEFLMQERRSQPRIPAFCQVLDEGGNFIGVSFDLTCIGICLSLPKSWTQDKTFSIVLKRADQELIPPVAVTVEPLWRRARNHDFDEIGGRIISKVSEEYFQQLLEYCQLFGPSGLFADN</sequence>
<name>A0A977KYB9_9CYAN</name>
<evidence type="ECO:0000313" key="1">
    <source>
        <dbReference type="EMBL" id="UXE62189.1"/>
    </source>
</evidence>
<evidence type="ECO:0008006" key="2">
    <source>
        <dbReference type="Google" id="ProtNLM"/>
    </source>
</evidence>
<gene>
    <name evidence="1" type="ORF">KA717_04900</name>
</gene>
<dbReference type="EMBL" id="CP073041">
    <property type="protein sequence ID" value="UXE62189.1"/>
    <property type="molecule type" value="Genomic_DNA"/>
</dbReference>
<protein>
    <recommendedName>
        <fullName evidence="2">PilZ domain-containing protein</fullName>
    </recommendedName>
</protein>
<accession>A0A977KYB9</accession>
<dbReference type="KEGG" id="wna:KA717_04900"/>
<reference evidence="1" key="1">
    <citation type="submission" date="2021-04" db="EMBL/GenBank/DDBJ databases">
        <title>Genome sequence of Woronichinia naegeliana from Washington state freshwater lake bloom.</title>
        <authorList>
            <person name="Dreher T.W."/>
        </authorList>
    </citation>
    <scope>NUCLEOTIDE SEQUENCE</scope>
    <source>
        <strain evidence="1">WA131</strain>
    </source>
</reference>
<dbReference type="Proteomes" id="UP001065613">
    <property type="component" value="Chromosome"/>
</dbReference>
<proteinExistence type="predicted"/>